<dbReference type="GO" id="GO:0017046">
    <property type="term" value="F:peptide hormone binding"/>
    <property type="evidence" value="ECO:0007669"/>
    <property type="project" value="TreeGrafter"/>
</dbReference>
<organism evidence="14 15">
    <name type="scientific">Sphenodon punctatus</name>
    <name type="common">Tuatara</name>
    <name type="synonym">Hatteria punctata</name>
    <dbReference type="NCBI Taxonomy" id="8508"/>
    <lineage>
        <taxon>Eukaryota</taxon>
        <taxon>Metazoa</taxon>
        <taxon>Chordata</taxon>
        <taxon>Craniata</taxon>
        <taxon>Vertebrata</taxon>
        <taxon>Euteleostomi</taxon>
        <taxon>Lepidosauria</taxon>
        <taxon>Sphenodontia</taxon>
        <taxon>Sphenodontidae</taxon>
        <taxon>Sphenodon</taxon>
    </lineage>
</organism>
<evidence type="ECO:0000313" key="15">
    <source>
        <dbReference type="Proteomes" id="UP000694392"/>
    </source>
</evidence>
<keyword evidence="7 11" id="KW-0472">Membrane</keyword>
<evidence type="ECO:0000256" key="1">
    <source>
        <dbReference type="ARBA" id="ARBA00004651"/>
    </source>
</evidence>
<feature type="domain" description="G-protein coupled receptors family 2 profile 1" evidence="12">
    <location>
        <begin position="33"/>
        <end position="111"/>
    </location>
</feature>
<dbReference type="InterPro" id="IPR050332">
    <property type="entry name" value="GPCR_2"/>
</dbReference>
<keyword evidence="8" id="KW-0675">Receptor</keyword>
<protein>
    <recommendedName>
        <fullName evidence="16">Vasoactive intestinal polypeptide receptor 1</fullName>
    </recommendedName>
</protein>
<dbReference type="OMA" id="QRSMESN"/>
<dbReference type="InterPro" id="IPR000832">
    <property type="entry name" value="GPCR_2_secretin-like"/>
</dbReference>
<evidence type="ECO:0000256" key="4">
    <source>
        <dbReference type="ARBA" id="ARBA00022692"/>
    </source>
</evidence>
<evidence type="ECO:0000256" key="11">
    <source>
        <dbReference type="SAM" id="Phobius"/>
    </source>
</evidence>
<evidence type="ECO:0000256" key="10">
    <source>
        <dbReference type="ARBA" id="ARBA00023224"/>
    </source>
</evidence>
<evidence type="ECO:0000256" key="5">
    <source>
        <dbReference type="ARBA" id="ARBA00022989"/>
    </source>
</evidence>
<evidence type="ECO:0000256" key="7">
    <source>
        <dbReference type="ARBA" id="ARBA00023136"/>
    </source>
</evidence>
<comment type="similarity">
    <text evidence="2">Belongs to the G-protein coupled receptor 2 family.</text>
</comment>
<keyword evidence="4 11" id="KW-0812">Transmembrane</keyword>
<dbReference type="AlphaFoldDB" id="A0A8D0GPZ4"/>
<evidence type="ECO:0000256" key="8">
    <source>
        <dbReference type="ARBA" id="ARBA00023170"/>
    </source>
</evidence>
<feature type="transmembrane region" description="Helical" evidence="11">
    <location>
        <begin position="313"/>
        <end position="331"/>
    </location>
</feature>
<dbReference type="InterPro" id="IPR036445">
    <property type="entry name" value="GPCR_2_extracell_dom_sf"/>
</dbReference>
<dbReference type="InterPro" id="IPR017983">
    <property type="entry name" value="GPCR_2_secretin-like_CS"/>
</dbReference>
<keyword evidence="9" id="KW-0325">Glycoprotein</keyword>
<dbReference type="InterPro" id="IPR001879">
    <property type="entry name" value="GPCR_2_extracellular_dom"/>
</dbReference>
<dbReference type="PANTHER" id="PTHR45620">
    <property type="entry name" value="PDF RECEPTOR-LIKE PROTEIN-RELATED"/>
    <property type="match status" value="1"/>
</dbReference>
<accession>A0A8D0GPZ4</accession>
<reference evidence="14" key="1">
    <citation type="submission" date="2025-08" db="UniProtKB">
        <authorList>
            <consortium name="Ensembl"/>
        </authorList>
    </citation>
    <scope>IDENTIFICATION</scope>
</reference>
<keyword evidence="6" id="KW-0297">G-protein coupled receptor</keyword>
<dbReference type="GO" id="GO:0008528">
    <property type="term" value="F:G protein-coupled peptide receptor activity"/>
    <property type="evidence" value="ECO:0007669"/>
    <property type="project" value="TreeGrafter"/>
</dbReference>
<dbReference type="Gene3D" id="4.10.1240.10">
    <property type="entry name" value="GPCR, family 2, extracellular hormone receptor domain"/>
    <property type="match status" value="1"/>
</dbReference>
<reference evidence="14" key="2">
    <citation type="submission" date="2025-09" db="UniProtKB">
        <authorList>
            <consortium name="Ensembl"/>
        </authorList>
    </citation>
    <scope>IDENTIFICATION</scope>
</reference>
<name>A0A8D0GPZ4_SPHPU</name>
<dbReference type="Pfam" id="PF02793">
    <property type="entry name" value="HRM"/>
    <property type="match status" value="1"/>
</dbReference>
<keyword evidence="5 11" id="KW-1133">Transmembrane helix</keyword>
<dbReference type="PANTHER" id="PTHR45620:SF16">
    <property type="entry name" value="GROWTH HORMONE RELEASING HORMONE RECEPTOR 2 PRECURSOR"/>
    <property type="match status" value="1"/>
</dbReference>
<feature type="transmembrane region" description="Helical" evidence="11">
    <location>
        <begin position="267"/>
        <end position="292"/>
    </location>
</feature>
<feature type="transmembrane region" description="Helical" evidence="11">
    <location>
        <begin position="206"/>
        <end position="231"/>
    </location>
</feature>
<dbReference type="Gene3D" id="1.20.1070.10">
    <property type="entry name" value="Rhodopsin 7-helix transmembrane proteins"/>
    <property type="match status" value="1"/>
</dbReference>
<feature type="transmembrane region" description="Helical" evidence="11">
    <location>
        <begin position="381"/>
        <end position="401"/>
    </location>
</feature>
<dbReference type="PRINTS" id="PR00249">
    <property type="entry name" value="GPCRSECRETIN"/>
</dbReference>
<evidence type="ECO:0000256" key="6">
    <source>
        <dbReference type="ARBA" id="ARBA00023040"/>
    </source>
</evidence>
<dbReference type="PROSITE" id="PS50227">
    <property type="entry name" value="G_PROTEIN_RECEP_F2_3"/>
    <property type="match status" value="1"/>
</dbReference>
<dbReference type="GO" id="GO:0007188">
    <property type="term" value="P:adenylate cyclase-modulating G protein-coupled receptor signaling pathway"/>
    <property type="evidence" value="ECO:0007669"/>
    <property type="project" value="TreeGrafter"/>
</dbReference>
<feature type="transmembrane region" description="Helical" evidence="11">
    <location>
        <begin position="351"/>
        <end position="369"/>
    </location>
</feature>
<evidence type="ECO:0000313" key="14">
    <source>
        <dbReference type="Ensembl" id="ENSSPUP00000009137.1"/>
    </source>
</evidence>
<dbReference type="Pfam" id="PF00002">
    <property type="entry name" value="7tm_2"/>
    <property type="match status" value="1"/>
</dbReference>
<proteinExistence type="inferred from homology"/>
<dbReference type="SMART" id="SM00008">
    <property type="entry name" value="HormR"/>
    <property type="match status" value="1"/>
</dbReference>
<dbReference type="GeneTree" id="ENSGT00940000166534"/>
<feature type="transmembrane region" description="Helical" evidence="11">
    <location>
        <begin position="129"/>
        <end position="152"/>
    </location>
</feature>
<evidence type="ECO:0000256" key="3">
    <source>
        <dbReference type="ARBA" id="ARBA00022475"/>
    </source>
</evidence>
<evidence type="ECO:0000256" key="9">
    <source>
        <dbReference type="ARBA" id="ARBA00023180"/>
    </source>
</evidence>
<feature type="domain" description="G-protein coupled receptors family 2 profile 2" evidence="13">
    <location>
        <begin position="127"/>
        <end position="364"/>
    </location>
</feature>
<evidence type="ECO:0000259" key="12">
    <source>
        <dbReference type="PROSITE" id="PS50227"/>
    </source>
</evidence>
<comment type="subcellular location">
    <subcellularLocation>
        <location evidence="1">Cell membrane</location>
        <topology evidence="1">Multi-pass membrane protein</topology>
    </subcellularLocation>
</comment>
<dbReference type="GO" id="GO:0007166">
    <property type="term" value="P:cell surface receptor signaling pathway"/>
    <property type="evidence" value="ECO:0007669"/>
    <property type="project" value="InterPro"/>
</dbReference>
<dbReference type="GO" id="GO:0005886">
    <property type="term" value="C:plasma membrane"/>
    <property type="evidence" value="ECO:0007669"/>
    <property type="project" value="UniProtKB-SubCell"/>
</dbReference>
<dbReference type="Proteomes" id="UP000694392">
    <property type="component" value="Unplaced"/>
</dbReference>
<keyword evidence="10" id="KW-0807">Transducer</keyword>
<evidence type="ECO:0008006" key="16">
    <source>
        <dbReference type="Google" id="ProtNLM"/>
    </source>
</evidence>
<keyword evidence="3" id="KW-1003">Cell membrane</keyword>
<dbReference type="PROSITE" id="PS50261">
    <property type="entry name" value="G_PROTEIN_RECEP_F2_4"/>
    <property type="match status" value="1"/>
</dbReference>
<evidence type="ECO:0000259" key="13">
    <source>
        <dbReference type="PROSITE" id="PS50261"/>
    </source>
</evidence>
<dbReference type="PROSITE" id="PS00650">
    <property type="entry name" value="G_PROTEIN_RECEP_F2_2"/>
    <property type="match status" value="1"/>
</dbReference>
<dbReference type="Ensembl" id="ENSSPUT00000009755.1">
    <property type="protein sequence ID" value="ENSSPUP00000009137.1"/>
    <property type="gene ID" value="ENSSPUG00000007109.1"/>
</dbReference>
<evidence type="ECO:0000256" key="2">
    <source>
        <dbReference type="ARBA" id="ARBA00005314"/>
    </source>
</evidence>
<dbReference type="InterPro" id="IPR017981">
    <property type="entry name" value="GPCR_2-like_7TM"/>
</dbReference>
<keyword evidence="15" id="KW-1185">Reference proteome</keyword>
<sequence>MPCLLGSVCFLPKVKATHPDCAIILHFQEKEAECLEIIRRENQSREAPGCLTEWDGVNCWPAELIGQSRVVFCPDILEVFKEFKVPILRNCTESGWSSPQPPYDKACELDSGSHEDTEAKRVYFVIVKMLYTCGYVASLTALLLAICIFSFFRKLHCTRNFIHIHFFTSFVLRGAAVLIKDAVLFADETNNHCTMSTVNCKAAITFFQYSVLANFYWLLVEGMYLQTLLLLTFTSDKSYFWWYILIGWGEPFLSPRCWDNYTNLYRWVIQAPILFAIFVNFLIFLNVIWMLLQKIRSPDFGRNYKQKYMRLTKSTLLLIPLFGVHYVMFALFPEHIGVEARLYFELVLGSYQGFVVALLYCFLNGEVTLLDALSKQEALTVLLFSILHGCFTSVSIALFQVQAELKRNWGTWQSSMESNVFNVVTQEFTT</sequence>
<dbReference type="SUPFAM" id="SSF111418">
    <property type="entry name" value="Hormone receptor domain"/>
    <property type="match status" value="1"/>
</dbReference>